<dbReference type="GO" id="GO:0005886">
    <property type="term" value="C:plasma membrane"/>
    <property type="evidence" value="ECO:0007669"/>
    <property type="project" value="UniProtKB-SubCell"/>
</dbReference>
<evidence type="ECO:0000256" key="2">
    <source>
        <dbReference type="ARBA" id="ARBA00022475"/>
    </source>
</evidence>
<feature type="transmembrane region" description="Helical" evidence="6">
    <location>
        <begin position="119"/>
        <end position="136"/>
    </location>
</feature>
<organism evidence="7 8">
    <name type="scientific">Candidatus Ligilactobacillus excrementigallinarum</name>
    <dbReference type="NCBI Taxonomy" id="2838641"/>
    <lineage>
        <taxon>Bacteria</taxon>
        <taxon>Bacillati</taxon>
        <taxon>Bacillota</taxon>
        <taxon>Bacilli</taxon>
        <taxon>Lactobacillales</taxon>
        <taxon>Lactobacillaceae</taxon>
        <taxon>Ligilactobacillus</taxon>
    </lineage>
</organism>
<dbReference type="InterPro" id="IPR050367">
    <property type="entry name" value="APC_superfamily"/>
</dbReference>
<feature type="transmembrane region" description="Helical" evidence="6">
    <location>
        <begin position="313"/>
        <end position="341"/>
    </location>
</feature>
<comment type="subcellular location">
    <subcellularLocation>
        <location evidence="1">Cell membrane</location>
        <topology evidence="1">Multi-pass membrane protein</topology>
    </subcellularLocation>
</comment>
<comment type="caution">
    <text evidence="7">The sequence shown here is derived from an EMBL/GenBank/DDBJ whole genome shotgun (WGS) entry which is preliminary data.</text>
</comment>
<feature type="transmembrane region" description="Helical" evidence="6">
    <location>
        <begin position="179"/>
        <end position="197"/>
    </location>
</feature>
<feature type="transmembrane region" description="Helical" evidence="6">
    <location>
        <begin position="395"/>
        <end position="413"/>
    </location>
</feature>
<dbReference type="Pfam" id="PF13520">
    <property type="entry name" value="AA_permease_2"/>
    <property type="match status" value="1"/>
</dbReference>
<dbReference type="EMBL" id="DXFP01000041">
    <property type="protein sequence ID" value="HIX02052.1"/>
    <property type="molecule type" value="Genomic_DNA"/>
</dbReference>
<dbReference type="PANTHER" id="PTHR42770:SF18">
    <property type="entry name" value="ARGININE_AGMATINE ANTIPORTER"/>
    <property type="match status" value="1"/>
</dbReference>
<evidence type="ECO:0000313" key="8">
    <source>
        <dbReference type="Proteomes" id="UP000823963"/>
    </source>
</evidence>
<feature type="transmembrane region" description="Helical" evidence="6">
    <location>
        <begin position="217"/>
        <end position="242"/>
    </location>
</feature>
<dbReference type="Proteomes" id="UP000823963">
    <property type="component" value="Unassembled WGS sequence"/>
</dbReference>
<feature type="transmembrane region" description="Helical" evidence="6">
    <location>
        <begin position="86"/>
        <end position="107"/>
    </location>
</feature>
<proteinExistence type="predicted"/>
<keyword evidence="2" id="KW-1003">Cell membrane</keyword>
<gene>
    <name evidence="7" type="ORF">H9861_04785</name>
</gene>
<reference evidence="7" key="2">
    <citation type="submission" date="2021-04" db="EMBL/GenBank/DDBJ databases">
        <authorList>
            <person name="Gilroy R."/>
        </authorList>
    </citation>
    <scope>NUCLEOTIDE SEQUENCE</scope>
    <source>
        <strain evidence="7">6627</strain>
    </source>
</reference>
<feature type="transmembrane region" description="Helical" evidence="6">
    <location>
        <begin position="35"/>
        <end position="59"/>
    </location>
</feature>
<evidence type="ECO:0000256" key="5">
    <source>
        <dbReference type="ARBA" id="ARBA00023136"/>
    </source>
</evidence>
<evidence type="ECO:0000256" key="4">
    <source>
        <dbReference type="ARBA" id="ARBA00022989"/>
    </source>
</evidence>
<accession>A0A9D2AAU7</accession>
<dbReference type="InterPro" id="IPR002293">
    <property type="entry name" value="AA/rel_permease1"/>
</dbReference>
<sequence>MGFISIILFGINAIIGSGIFLLPNQVYEIAGNASLFIFIFDSVVVLAIALCFAEAATLFKDDGGPFLYAQKAFGNFWGFEVGFIKWIANMIAWAVMANAFATTLGTLFSKLNGFTNQKLILVILIIGLTIINLLGVNSTKIVNNISTIAKLIPLIIFVLIGIFHIHFENFTPLIDYHFSISKFGNASLVIFYAFAGFESFAVPAEDMENPQRTLPKVIIIVMLIIPFFYFLLQFVSIGILGNHLGSTTAPIQAAMEKILGSNGLWLVGIGEIISILGISTALSFYTPRSAVVLAEYRMLPHFMNKRDRNNTPYWSIIISGIITLLISLSGTFKSLVVIVVVSKFAQYIPTILSIPVLRKKFPYRKHTFIIPGGLLIPVFALISSVWLLAHASIKEIIAGICGYLIAVPFYFFAKNANK</sequence>
<feature type="transmembrane region" description="Helical" evidence="6">
    <location>
        <begin position="368"/>
        <end position="389"/>
    </location>
</feature>
<dbReference type="AlphaFoldDB" id="A0A9D2AAU7"/>
<name>A0A9D2AAU7_9LACO</name>
<evidence type="ECO:0000313" key="7">
    <source>
        <dbReference type="EMBL" id="HIX02052.1"/>
    </source>
</evidence>
<reference evidence="7" key="1">
    <citation type="journal article" date="2021" name="PeerJ">
        <title>Extensive microbial diversity within the chicken gut microbiome revealed by metagenomics and culture.</title>
        <authorList>
            <person name="Gilroy R."/>
            <person name="Ravi A."/>
            <person name="Getino M."/>
            <person name="Pursley I."/>
            <person name="Horton D.L."/>
            <person name="Alikhan N.F."/>
            <person name="Baker D."/>
            <person name="Gharbi K."/>
            <person name="Hall N."/>
            <person name="Watson M."/>
            <person name="Adriaenssens E.M."/>
            <person name="Foster-Nyarko E."/>
            <person name="Jarju S."/>
            <person name="Secka A."/>
            <person name="Antonio M."/>
            <person name="Oren A."/>
            <person name="Chaudhuri R.R."/>
            <person name="La Ragione R."/>
            <person name="Hildebrand F."/>
            <person name="Pallen M.J."/>
        </authorList>
    </citation>
    <scope>NUCLEOTIDE SEQUENCE</scope>
    <source>
        <strain evidence="7">6627</strain>
    </source>
</reference>
<keyword evidence="3 6" id="KW-0812">Transmembrane</keyword>
<dbReference type="Gene3D" id="1.20.1740.10">
    <property type="entry name" value="Amino acid/polyamine transporter I"/>
    <property type="match status" value="1"/>
</dbReference>
<evidence type="ECO:0000256" key="3">
    <source>
        <dbReference type="ARBA" id="ARBA00022692"/>
    </source>
</evidence>
<evidence type="ECO:0000256" key="1">
    <source>
        <dbReference type="ARBA" id="ARBA00004651"/>
    </source>
</evidence>
<keyword evidence="4 6" id="KW-1133">Transmembrane helix</keyword>
<dbReference type="GO" id="GO:0022857">
    <property type="term" value="F:transmembrane transporter activity"/>
    <property type="evidence" value="ECO:0007669"/>
    <property type="project" value="InterPro"/>
</dbReference>
<dbReference type="PANTHER" id="PTHR42770">
    <property type="entry name" value="AMINO ACID TRANSPORTER-RELATED"/>
    <property type="match status" value="1"/>
</dbReference>
<protein>
    <submittedName>
        <fullName evidence="7">APC family permease</fullName>
    </submittedName>
</protein>
<feature type="transmembrane region" description="Helical" evidence="6">
    <location>
        <begin position="148"/>
        <end position="167"/>
    </location>
</feature>
<feature type="transmembrane region" description="Helical" evidence="6">
    <location>
        <begin position="6"/>
        <end position="23"/>
    </location>
</feature>
<dbReference type="PIRSF" id="PIRSF006060">
    <property type="entry name" value="AA_transporter"/>
    <property type="match status" value="1"/>
</dbReference>
<feature type="transmembrane region" description="Helical" evidence="6">
    <location>
        <begin position="263"/>
        <end position="285"/>
    </location>
</feature>
<evidence type="ECO:0000256" key="6">
    <source>
        <dbReference type="SAM" id="Phobius"/>
    </source>
</evidence>
<keyword evidence="5 6" id="KW-0472">Membrane</keyword>